<comment type="function">
    <text evidence="3">Protein-arginine rhamnosyltransferase that catalyzes the transfer of a single rhamnose to elongation factor P (EF-P) on 'Lys-32', a modification required for EF-P-dependent rescue of polyproline stalled ribosomes.</text>
</comment>
<evidence type="ECO:0000256" key="5">
    <source>
        <dbReference type="ARBA" id="ARBA00024416"/>
    </source>
</evidence>
<keyword evidence="2" id="KW-0808">Transferase</keyword>
<evidence type="ECO:0000256" key="7">
    <source>
        <dbReference type="ARBA" id="ARBA00048472"/>
    </source>
</evidence>
<evidence type="ECO:0000256" key="1">
    <source>
        <dbReference type="ARBA" id="ARBA00022676"/>
    </source>
</evidence>
<comment type="catalytic activity">
    <reaction evidence="7">
        <text>dTDP-beta-L-rhamnose + L-arginyl-[protein] = N(omega)-(alpha-L-rhamnosyl)-L-arginyl-[protein] + dTDP + H(+)</text>
        <dbReference type="Rhea" id="RHEA:66692"/>
        <dbReference type="Rhea" id="RHEA-COMP:10532"/>
        <dbReference type="Rhea" id="RHEA-COMP:17096"/>
        <dbReference type="ChEBI" id="CHEBI:15378"/>
        <dbReference type="ChEBI" id="CHEBI:29965"/>
        <dbReference type="ChEBI" id="CHEBI:57510"/>
        <dbReference type="ChEBI" id="CHEBI:58369"/>
        <dbReference type="ChEBI" id="CHEBI:167445"/>
    </reaction>
    <physiologicalReaction direction="left-to-right" evidence="7">
        <dbReference type="Rhea" id="RHEA:66693"/>
    </physiologicalReaction>
</comment>
<evidence type="ECO:0000256" key="6">
    <source>
        <dbReference type="ARBA" id="ARBA00030025"/>
    </source>
</evidence>
<evidence type="ECO:0000313" key="8">
    <source>
        <dbReference type="EMBL" id="SPS05304.1"/>
    </source>
</evidence>
<dbReference type="GO" id="GO:0106361">
    <property type="term" value="F:protein-arginine rhamnosyltransferase activity"/>
    <property type="evidence" value="ECO:0007669"/>
    <property type="project" value="InterPro"/>
</dbReference>
<organism evidence="8">
    <name type="scientific">Candidatus Nitrotoga fabula</name>
    <dbReference type="NCBI Taxonomy" id="2182327"/>
    <lineage>
        <taxon>Bacteria</taxon>
        <taxon>Pseudomonadati</taxon>
        <taxon>Pseudomonadota</taxon>
        <taxon>Betaproteobacteria</taxon>
        <taxon>Nitrosomonadales</taxon>
        <taxon>Gallionellaceae</taxon>
        <taxon>Candidatus Nitrotoga</taxon>
    </lineage>
</organism>
<dbReference type="NCBIfam" id="TIGR03837">
    <property type="entry name" value="efp_Arg_rhamno"/>
    <property type="match status" value="1"/>
</dbReference>
<evidence type="ECO:0000256" key="4">
    <source>
        <dbReference type="ARBA" id="ARBA00024346"/>
    </source>
</evidence>
<accession>A0A2X0RCG9</accession>
<sequence>MNKSISCDIFCTVIDNFGDIGVCWRLARQLVHEHQLSVRLWVDDLSSFSRINPDIAQDQSLQHSNGVEIRRWLLSEDSLFAFVEPAQLVIEAYACELPKSYVAKMAMQVCKPVWINMEYLSAEDWVAGCHCLPSPHPSLPLVKYFFFQGFTQETGGLLLERDLLARRDAFQKELNCQSVFWKTLGLPMRKPDEIRISMFCYENIVLPELFSTWAQSHTPVLCLVPEGRILSQVAVFFRRESIATGDVLQQGKLQVHVIPFVAQERYDELLWACDINFVRGEDSFVRAQWAGKPFVWHIYPQKDNVHYKKLSAFMKLYCAELQGEATQALQCLWERWNGKSHRGEETQAISIYTWSVYFSFMEAFQQHAREWSMQLSGNNFVLNLLNFVRKIDKMQNLGCKSDLR</sequence>
<dbReference type="InterPro" id="IPR016633">
    <property type="entry name" value="EarP"/>
</dbReference>
<reference evidence="8" key="1">
    <citation type="submission" date="2018-05" db="EMBL/GenBank/DDBJ databases">
        <authorList>
            <person name="Lanie J.A."/>
            <person name="Ng W.-L."/>
            <person name="Kazmierczak K.M."/>
            <person name="Andrzejewski T.M."/>
            <person name="Davidsen T.M."/>
            <person name="Wayne K.J."/>
            <person name="Tettelin H."/>
            <person name="Glass J.I."/>
            <person name="Rusch D."/>
            <person name="Podicherti R."/>
            <person name="Tsui H.-C.T."/>
            <person name="Winkler M.E."/>
        </authorList>
    </citation>
    <scope>NUCLEOTIDE SEQUENCE</scope>
    <source>
        <strain evidence="8">KNB</strain>
    </source>
</reference>
<keyword evidence="1" id="KW-0328">Glycosyltransferase</keyword>
<dbReference type="EMBL" id="LS423452">
    <property type="protein sequence ID" value="SPS05304.1"/>
    <property type="molecule type" value="Genomic_DNA"/>
</dbReference>
<evidence type="ECO:0000256" key="3">
    <source>
        <dbReference type="ARBA" id="ARBA00024303"/>
    </source>
</evidence>
<protein>
    <recommendedName>
        <fullName evidence="5">Protein-arginine rhamnosyltransferase</fullName>
    </recommendedName>
    <alternativeName>
        <fullName evidence="6">EF-P arginine rhamnosyltransferase</fullName>
    </alternativeName>
</protein>
<dbReference type="AlphaFoldDB" id="A0A2X0RCG9"/>
<evidence type="ECO:0000256" key="2">
    <source>
        <dbReference type="ARBA" id="ARBA00022679"/>
    </source>
</evidence>
<dbReference type="PIRSF" id="PIRSF015557">
    <property type="entry name" value="UCP015557"/>
    <property type="match status" value="1"/>
</dbReference>
<comment type="similarity">
    <text evidence="4">Belongs to the glycosyltransferase 104 family.</text>
</comment>
<dbReference type="Pfam" id="PF10093">
    <property type="entry name" value="EarP"/>
    <property type="match status" value="1"/>
</dbReference>
<proteinExistence type="inferred from homology"/>
<name>A0A2X0RCG9_9PROT</name>
<gene>
    <name evidence="8" type="ORF">NITFAB_0894</name>
</gene>